<comment type="caution">
    <text evidence="3">The sequence shown here is derived from an EMBL/GenBank/DDBJ whole genome shotgun (WGS) entry which is preliminary data.</text>
</comment>
<evidence type="ECO:0000259" key="2">
    <source>
        <dbReference type="PROSITE" id="PS51725"/>
    </source>
</evidence>
<proteinExistence type="predicted"/>
<keyword evidence="4" id="KW-1185">Reference proteome</keyword>
<dbReference type="RefSeq" id="WP_008480079.1">
    <property type="nucleotide sequence ID" value="NZ_CAGS01000421.1"/>
</dbReference>
<gene>
    <name evidence="3" type="ORF">NITHO_4780002</name>
</gene>
<dbReference type="Gene3D" id="3.30.70.100">
    <property type="match status" value="1"/>
</dbReference>
<accession>I4EKS0</accession>
<reference evidence="3 4" key="1">
    <citation type="journal article" date="2012" name="ISME J.">
        <title>Nitrification expanded: discovery, physiology and genomics of a nitrite-oxidizing bacterium from the phylum Chloroflexi.</title>
        <authorList>
            <person name="Sorokin D.Y."/>
            <person name="Lucker S."/>
            <person name="Vejmelkova D."/>
            <person name="Kostrikina N.A."/>
            <person name="Kleerebezem R."/>
            <person name="Rijpstra W.I."/>
            <person name="Damste J.S."/>
            <person name="Le Paslier D."/>
            <person name="Muyzer G."/>
            <person name="Wagner M."/>
            <person name="van Loosdrecht M.C."/>
            <person name="Daims H."/>
        </authorList>
    </citation>
    <scope>NUCLEOTIDE SEQUENCE [LARGE SCALE GENOMIC DNA]</scope>
    <source>
        <strain evidence="4">none</strain>
    </source>
</reference>
<dbReference type="Proteomes" id="UP000004221">
    <property type="component" value="Unassembled WGS sequence"/>
</dbReference>
<dbReference type="InterPro" id="IPR011008">
    <property type="entry name" value="Dimeric_a/b-barrel"/>
</dbReference>
<dbReference type="Pfam" id="PF03992">
    <property type="entry name" value="ABM"/>
    <property type="match status" value="1"/>
</dbReference>
<dbReference type="AlphaFoldDB" id="I4EKS0"/>
<name>I4EKS0_9BACT</name>
<sequence>MITTISTTNQVVTVINVFTVNPQNQQRLVNLLIHMAERIMKKQPGYVSTNIHKSLDGMRVVNYAQWRSREDFDAIFRIPEVVEHMAEIMAFAKSDYHLNDVIYSDGPSRDPPGMEEPGLDPSS</sequence>
<feature type="domain" description="ABM" evidence="2">
    <location>
        <begin position="12"/>
        <end position="102"/>
    </location>
</feature>
<dbReference type="InterPro" id="IPR007138">
    <property type="entry name" value="ABM_dom"/>
</dbReference>
<dbReference type="PROSITE" id="PS51725">
    <property type="entry name" value="ABM"/>
    <property type="match status" value="1"/>
</dbReference>
<feature type="region of interest" description="Disordered" evidence="1">
    <location>
        <begin position="102"/>
        <end position="123"/>
    </location>
</feature>
<evidence type="ECO:0000313" key="4">
    <source>
        <dbReference type="Proteomes" id="UP000004221"/>
    </source>
</evidence>
<evidence type="ECO:0000313" key="3">
    <source>
        <dbReference type="EMBL" id="CCF85282.1"/>
    </source>
</evidence>
<organism evidence="3 4">
    <name type="scientific">Nitrolancea hollandica Lb</name>
    <dbReference type="NCBI Taxonomy" id="1129897"/>
    <lineage>
        <taxon>Bacteria</taxon>
        <taxon>Pseudomonadati</taxon>
        <taxon>Thermomicrobiota</taxon>
        <taxon>Thermomicrobia</taxon>
        <taxon>Sphaerobacterales</taxon>
        <taxon>Sphaerobacterineae</taxon>
        <taxon>Sphaerobacteraceae</taxon>
        <taxon>Nitrolancea</taxon>
    </lineage>
</organism>
<dbReference type="EMBL" id="CAGS01000421">
    <property type="protein sequence ID" value="CCF85282.1"/>
    <property type="molecule type" value="Genomic_DNA"/>
</dbReference>
<dbReference type="SUPFAM" id="SSF54909">
    <property type="entry name" value="Dimeric alpha+beta barrel"/>
    <property type="match status" value="1"/>
</dbReference>
<protein>
    <recommendedName>
        <fullName evidence="2">ABM domain-containing protein</fullName>
    </recommendedName>
</protein>
<evidence type="ECO:0000256" key="1">
    <source>
        <dbReference type="SAM" id="MobiDB-lite"/>
    </source>
</evidence>